<protein>
    <submittedName>
        <fullName evidence="2 3">Uncharacterized protein LOC112693741</fullName>
    </submittedName>
</protein>
<accession>A0A8B8GQ33</accession>
<sequence length="88" mass="10345">MGVKENVVTKIIKNELRNRKKQNKINDIITTKKVNTSQSIKCDDEYTLLLKQIVNERKIKKTKIEAKLKQKSTHTKNNEVKCNNFYPI</sequence>
<dbReference type="OrthoDB" id="6077919at2759"/>
<evidence type="ECO:0000313" key="1">
    <source>
        <dbReference type="Proteomes" id="UP000694846"/>
    </source>
</evidence>
<keyword evidence="1" id="KW-1185">Reference proteome</keyword>
<evidence type="ECO:0000313" key="3">
    <source>
        <dbReference type="RefSeq" id="XP_025424722.1"/>
    </source>
</evidence>
<dbReference type="AlphaFoldDB" id="A0A8B8GQ33"/>
<evidence type="ECO:0000313" key="2">
    <source>
        <dbReference type="RefSeq" id="XP_025424721.1"/>
    </source>
</evidence>
<dbReference type="GeneID" id="112693741"/>
<dbReference type="RefSeq" id="XP_025424722.1">
    <property type="nucleotide sequence ID" value="XM_025568937.1"/>
</dbReference>
<gene>
    <name evidence="2 3" type="primary">LOC112693741</name>
</gene>
<dbReference type="Proteomes" id="UP000694846">
    <property type="component" value="Unplaced"/>
</dbReference>
<organism evidence="1 2">
    <name type="scientific">Sipha flava</name>
    <name type="common">yellow sugarcane aphid</name>
    <dbReference type="NCBI Taxonomy" id="143950"/>
    <lineage>
        <taxon>Eukaryota</taxon>
        <taxon>Metazoa</taxon>
        <taxon>Ecdysozoa</taxon>
        <taxon>Arthropoda</taxon>
        <taxon>Hexapoda</taxon>
        <taxon>Insecta</taxon>
        <taxon>Pterygota</taxon>
        <taxon>Neoptera</taxon>
        <taxon>Paraneoptera</taxon>
        <taxon>Hemiptera</taxon>
        <taxon>Sternorrhyncha</taxon>
        <taxon>Aphidomorpha</taxon>
        <taxon>Aphidoidea</taxon>
        <taxon>Aphididae</taxon>
        <taxon>Sipha</taxon>
    </lineage>
</organism>
<dbReference type="RefSeq" id="XP_025424721.1">
    <property type="nucleotide sequence ID" value="XM_025568936.1"/>
</dbReference>
<proteinExistence type="predicted"/>
<name>A0A8B8GQ33_9HEMI</name>
<reference evidence="2 3" key="1">
    <citation type="submission" date="2025-04" db="UniProtKB">
        <authorList>
            <consortium name="RefSeq"/>
        </authorList>
    </citation>
    <scope>IDENTIFICATION</scope>
    <source>
        <tissue evidence="2 3">Whole body</tissue>
    </source>
</reference>